<dbReference type="Proteomes" id="UP000429181">
    <property type="component" value="Chromosome 7"/>
</dbReference>
<protein>
    <recommendedName>
        <fullName evidence="4">PPIase cyclophilin-type domain-containing protein</fullName>
    </recommendedName>
</protein>
<evidence type="ECO:0000256" key="1">
    <source>
        <dbReference type="SAM" id="Phobius"/>
    </source>
</evidence>
<dbReference type="AlphaFoldDB" id="A0A4W2IDP7"/>
<keyword evidence="1" id="KW-0472">Membrane</keyword>
<proteinExistence type="predicted"/>
<dbReference type="GeneTree" id="ENSGT00950000185146"/>
<dbReference type="SUPFAM" id="SSF50891">
    <property type="entry name" value="Cyclophilin-like"/>
    <property type="match status" value="1"/>
</dbReference>
<reference evidence="2" key="2">
    <citation type="submission" date="2025-08" db="UniProtKB">
        <authorList>
            <consortium name="Ensembl"/>
        </authorList>
    </citation>
    <scope>IDENTIFICATION</scope>
</reference>
<keyword evidence="1" id="KW-0812">Transmembrane</keyword>
<accession>A0A4W2IDP7</accession>
<evidence type="ECO:0000313" key="2">
    <source>
        <dbReference type="Ensembl" id="ENSBIXP00005042152.1"/>
    </source>
</evidence>
<evidence type="ECO:0000313" key="3">
    <source>
        <dbReference type="Proteomes" id="UP000429181"/>
    </source>
</evidence>
<dbReference type="InterPro" id="IPR029000">
    <property type="entry name" value="Cyclophilin-like_dom_sf"/>
</dbReference>
<dbReference type="Gene3D" id="2.40.100.10">
    <property type="entry name" value="Cyclophilin-like"/>
    <property type="match status" value="1"/>
</dbReference>
<name>A0A4W2IDP7_BOBOX</name>
<feature type="transmembrane region" description="Helical" evidence="1">
    <location>
        <begin position="47"/>
        <end position="67"/>
    </location>
</feature>
<reference evidence="2 3" key="1">
    <citation type="submission" date="2018-11" db="EMBL/GenBank/DDBJ databases">
        <title>Haplotype-resolved cattle genomes.</title>
        <authorList>
            <person name="Low W.Y."/>
            <person name="Tearle R."/>
            <person name="Bickhart D.M."/>
            <person name="Rosen B.D."/>
            <person name="Koren S."/>
            <person name="Rhie A."/>
            <person name="Hiendleder S."/>
            <person name="Phillippy A.M."/>
            <person name="Smith T.P.L."/>
            <person name="Williams J.L."/>
        </authorList>
    </citation>
    <scope>NUCLEOTIDE SEQUENCE [LARGE SCALE GENOMIC DNA]</scope>
</reference>
<evidence type="ECO:0008006" key="4">
    <source>
        <dbReference type="Google" id="ProtNLM"/>
    </source>
</evidence>
<organism evidence="2 3">
    <name type="scientific">Bos indicus x Bos taurus</name>
    <name type="common">Hybrid cattle</name>
    <dbReference type="NCBI Taxonomy" id="30522"/>
    <lineage>
        <taxon>Eukaryota</taxon>
        <taxon>Metazoa</taxon>
        <taxon>Chordata</taxon>
        <taxon>Craniata</taxon>
        <taxon>Vertebrata</taxon>
        <taxon>Euteleostomi</taxon>
        <taxon>Mammalia</taxon>
        <taxon>Eutheria</taxon>
        <taxon>Laurasiatheria</taxon>
        <taxon>Artiodactyla</taxon>
        <taxon>Ruminantia</taxon>
        <taxon>Pecora</taxon>
        <taxon>Bovidae</taxon>
        <taxon>Bovinae</taxon>
        <taxon>Bos</taxon>
    </lineage>
</organism>
<sequence>MSVTLHTDVGDIKIEVFCERTPKTYENFLVLEGELTVSGARSLKKNIVNILSTVLEVLYLWLIMAQIPMDLSFHHLWEAATSGHEIHSIWQGDRWSGDSR</sequence>
<keyword evidence="1" id="KW-1133">Transmembrane helix</keyword>
<dbReference type="Ensembl" id="ENSBIXT00005037037.1">
    <property type="protein sequence ID" value="ENSBIXP00005042152.1"/>
    <property type="gene ID" value="ENSBIXG00005006525.1"/>
</dbReference>